<dbReference type="InterPro" id="IPR000792">
    <property type="entry name" value="Tscrpt_reg_LuxR_C"/>
</dbReference>
<evidence type="ECO:0000313" key="3">
    <source>
        <dbReference type="Proteomes" id="UP000295238"/>
    </source>
</evidence>
<dbReference type="OrthoDB" id="7444822at2"/>
<comment type="caution">
    <text evidence="2">The sequence shown here is derived from an EMBL/GenBank/DDBJ whole genome shotgun (WGS) entry which is preliminary data.</text>
</comment>
<gene>
    <name evidence="2" type="ORF">E2F50_22210</name>
</gene>
<dbReference type="SMART" id="SM00421">
    <property type="entry name" value="HTH_LUXR"/>
    <property type="match status" value="1"/>
</dbReference>
<dbReference type="SUPFAM" id="SSF46894">
    <property type="entry name" value="C-terminal effector domain of the bipartite response regulators"/>
    <property type="match status" value="1"/>
</dbReference>
<dbReference type="RefSeq" id="WP_133318374.1">
    <property type="nucleotide sequence ID" value="NZ_SMTL01000009.1"/>
</dbReference>
<sequence>MDTGSLVDAVYEAAFLSDRWADVLDRLAKDVGAEGTILANISDPTAPWIASDGVAQLYECFFQGGWAYNNAKTMALLDNAHPGFISDALYLGEDWMAQQAVYRDFYWKHGFGYAAGTTIRIPSGDVIGISIEKKRELGPVVQQDLDRLDILRPHLARAALLGSQLQFARIEAALQALQLASLPAAMVRNNGTMIECNSLFHAFTGHIVFQPSDGLRFKSRAADTAYRSFLEAWRNRGGSISGASWPIKGSSDAAPAVAHLVPIKGAARDIFLRTAFFLIITPVHRSNLPSVEIIQGLFDLTPTEAKIGRKLAGGETIDSTARSFGISVETVRSHVKAILSKSGMSRQTDFVAAVATIMPIGERMDD</sequence>
<dbReference type="InterPro" id="IPR016032">
    <property type="entry name" value="Sig_transdc_resp-reg_C-effctor"/>
</dbReference>
<dbReference type="EMBL" id="SMTL01000009">
    <property type="protein sequence ID" value="TDK29908.1"/>
    <property type="molecule type" value="Genomic_DNA"/>
</dbReference>
<evidence type="ECO:0000313" key="2">
    <source>
        <dbReference type="EMBL" id="TDK29908.1"/>
    </source>
</evidence>
<name>A0A4R5U6T9_9HYPH</name>
<dbReference type="AlphaFoldDB" id="A0A4R5U6T9"/>
<keyword evidence="3" id="KW-1185">Reference proteome</keyword>
<evidence type="ECO:0000259" key="1">
    <source>
        <dbReference type="SMART" id="SM00421"/>
    </source>
</evidence>
<reference evidence="2 3" key="1">
    <citation type="submission" date="2019-03" db="EMBL/GenBank/DDBJ databases">
        <title>Rhizobium sp. nov., an bacterium isolated from biocrust in Mu Us Desert.</title>
        <authorList>
            <person name="Lixiong L."/>
        </authorList>
    </citation>
    <scope>NUCLEOTIDE SEQUENCE [LARGE SCALE GENOMIC DNA]</scope>
    <source>
        <strain evidence="2 3">SPY-1</strain>
    </source>
</reference>
<organism evidence="2 3">
    <name type="scientific">Rhizobium deserti</name>
    <dbReference type="NCBI Taxonomy" id="2547961"/>
    <lineage>
        <taxon>Bacteria</taxon>
        <taxon>Pseudomonadati</taxon>
        <taxon>Pseudomonadota</taxon>
        <taxon>Alphaproteobacteria</taxon>
        <taxon>Hyphomicrobiales</taxon>
        <taxon>Rhizobiaceae</taxon>
        <taxon>Rhizobium/Agrobacterium group</taxon>
        <taxon>Rhizobium</taxon>
    </lineage>
</organism>
<dbReference type="GO" id="GO:0006355">
    <property type="term" value="P:regulation of DNA-templated transcription"/>
    <property type="evidence" value="ECO:0007669"/>
    <property type="project" value="InterPro"/>
</dbReference>
<dbReference type="Gene3D" id="1.10.10.10">
    <property type="entry name" value="Winged helix-like DNA-binding domain superfamily/Winged helix DNA-binding domain"/>
    <property type="match status" value="1"/>
</dbReference>
<dbReference type="InterPro" id="IPR036388">
    <property type="entry name" value="WH-like_DNA-bd_sf"/>
</dbReference>
<proteinExistence type="predicted"/>
<dbReference type="GO" id="GO:0003677">
    <property type="term" value="F:DNA binding"/>
    <property type="evidence" value="ECO:0007669"/>
    <property type="project" value="InterPro"/>
</dbReference>
<feature type="domain" description="HTH luxR-type" evidence="1">
    <location>
        <begin position="297"/>
        <end position="354"/>
    </location>
</feature>
<accession>A0A4R5U6T9</accession>
<dbReference type="Proteomes" id="UP000295238">
    <property type="component" value="Unassembled WGS sequence"/>
</dbReference>
<protein>
    <submittedName>
        <fullName evidence="2">LuxR family transcriptional regulator</fullName>
    </submittedName>
</protein>